<dbReference type="PANTHER" id="PTHR20905:SF1">
    <property type="entry name" value="AT07410P-RELATED"/>
    <property type="match status" value="1"/>
</dbReference>
<organism evidence="1 2">
    <name type="scientific">Stomoxys calcitrans</name>
    <name type="common">Stable fly</name>
    <name type="synonym">Conops calcitrans</name>
    <dbReference type="NCBI Taxonomy" id="35570"/>
    <lineage>
        <taxon>Eukaryota</taxon>
        <taxon>Metazoa</taxon>
        <taxon>Ecdysozoa</taxon>
        <taxon>Arthropoda</taxon>
        <taxon>Hexapoda</taxon>
        <taxon>Insecta</taxon>
        <taxon>Pterygota</taxon>
        <taxon>Neoptera</taxon>
        <taxon>Endopterygota</taxon>
        <taxon>Diptera</taxon>
        <taxon>Brachycera</taxon>
        <taxon>Muscomorpha</taxon>
        <taxon>Muscoidea</taxon>
        <taxon>Muscidae</taxon>
        <taxon>Stomoxys</taxon>
    </lineage>
</organism>
<evidence type="ECO:0000313" key="1">
    <source>
        <dbReference type="EnsemblMetazoa" id="SCAU000422-PA"/>
    </source>
</evidence>
<accession>A0A1I8NMT3</accession>
<reference evidence="1" key="1">
    <citation type="submission" date="2020-05" db="UniProtKB">
        <authorList>
            <consortium name="EnsemblMetazoa"/>
        </authorList>
    </citation>
    <scope>IDENTIFICATION</scope>
    <source>
        <strain evidence="1">USDA</strain>
    </source>
</reference>
<dbReference type="Proteomes" id="UP000095300">
    <property type="component" value="Unassembled WGS sequence"/>
</dbReference>
<dbReference type="SUPFAM" id="SSF55729">
    <property type="entry name" value="Acyl-CoA N-acyltransferases (Nat)"/>
    <property type="match status" value="1"/>
</dbReference>
<keyword evidence="2" id="KW-1185">Reference proteome</keyword>
<sequence length="234" mass="26469">MCSESRTSPCLSPKPKTNDIFIRGITREDRHAVLEFLRKHYYGERGYVVRGTTSWWDNRPHEAYILSKMYQGYCLLAVDVGNNAILGVSISAPKGPDEAERLAEHASKAGPTKWGVILKLWERAERQSNVFKRHGVKKVLHMYVLAVDKSTRGENIGARLLSDLILLGKRLNYELLTGDCTSHYSSIMAQHFGECVNVIRFKDFVDDKGQPLFEAVSPNDYCKTYAATLVKSKI</sequence>
<dbReference type="VEuPathDB" id="VectorBase:SCAU000422"/>
<dbReference type="PANTHER" id="PTHR20905">
    <property type="entry name" value="N-ACETYLTRANSFERASE-RELATED"/>
    <property type="match status" value="1"/>
</dbReference>
<dbReference type="GO" id="GO:0008080">
    <property type="term" value="F:N-acetyltransferase activity"/>
    <property type="evidence" value="ECO:0007669"/>
    <property type="project" value="TreeGrafter"/>
</dbReference>
<dbReference type="EnsemblMetazoa" id="SCAU000422-RA">
    <property type="protein sequence ID" value="SCAU000422-PA"/>
    <property type="gene ID" value="SCAU000422"/>
</dbReference>
<proteinExistence type="predicted"/>
<evidence type="ECO:0000313" key="2">
    <source>
        <dbReference type="Proteomes" id="UP000095300"/>
    </source>
</evidence>
<dbReference type="OrthoDB" id="8113373at2759"/>
<name>A0A1I8NMT3_STOCA</name>
<gene>
    <name evidence="1" type="primary">106091897</name>
</gene>
<dbReference type="KEGG" id="scac:106091897"/>
<dbReference type="STRING" id="35570.A0A1I8NMT3"/>
<dbReference type="InterPro" id="IPR016181">
    <property type="entry name" value="Acyl_CoA_acyltransferase"/>
</dbReference>
<dbReference type="Gene3D" id="3.40.630.30">
    <property type="match status" value="1"/>
</dbReference>
<evidence type="ECO:0008006" key="3">
    <source>
        <dbReference type="Google" id="ProtNLM"/>
    </source>
</evidence>
<dbReference type="AlphaFoldDB" id="A0A1I8NMT3"/>
<protein>
    <recommendedName>
        <fullName evidence="3">N-acetyltransferase domain-containing protein</fullName>
    </recommendedName>
</protein>